<dbReference type="InterPro" id="IPR001128">
    <property type="entry name" value="Cyt_P450"/>
</dbReference>
<comment type="cofactor">
    <cofactor evidence="4">
        <name>heme</name>
        <dbReference type="ChEBI" id="CHEBI:30413"/>
    </cofactor>
</comment>
<dbReference type="InterPro" id="IPR050364">
    <property type="entry name" value="Cytochrome_P450_fung"/>
</dbReference>
<keyword evidence="1 4" id="KW-0479">Metal-binding</keyword>
<dbReference type="AlphaFoldDB" id="A0A4P9Y7G4"/>
<accession>A0A4P9Y7G4</accession>
<dbReference type="InterPro" id="IPR002401">
    <property type="entry name" value="Cyt_P450_E_grp-I"/>
</dbReference>
<reference evidence="7" key="1">
    <citation type="journal article" date="2018" name="Nat. Microbiol.">
        <title>Leveraging single-cell genomics to expand the fungal tree of life.</title>
        <authorList>
            <person name="Ahrendt S.R."/>
            <person name="Quandt C.A."/>
            <person name="Ciobanu D."/>
            <person name="Clum A."/>
            <person name="Salamov A."/>
            <person name="Andreopoulos B."/>
            <person name="Cheng J.F."/>
            <person name="Woyke T."/>
            <person name="Pelin A."/>
            <person name="Henrissat B."/>
            <person name="Reynolds N.K."/>
            <person name="Benny G.L."/>
            <person name="Smith M.E."/>
            <person name="James T.Y."/>
            <person name="Grigoriev I.V."/>
        </authorList>
    </citation>
    <scope>NUCLEOTIDE SEQUENCE [LARGE SCALE GENOMIC DNA]</scope>
</reference>
<protein>
    <submittedName>
        <fullName evidence="6">Cytochrome P450</fullName>
    </submittedName>
</protein>
<keyword evidence="7" id="KW-1185">Reference proteome</keyword>
<keyword evidence="5" id="KW-0503">Monooxygenase</keyword>
<dbReference type="PRINTS" id="PR00463">
    <property type="entry name" value="EP450I"/>
</dbReference>
<evidence type="ECO:0000256" key="2">
    <source>
        <dbReference type="ARBA" id="ARBA00023002"/>
    </source>
</evidence>
<dbReference type="PROSITE" id="PS00086">
    <property type="entry name" value="CYTOCHROME_P450"/>
    <property type="match status" value="1"/>
</dbReference>
<dbReference type="Gene3D" id="1.10.630.10">
    <property type="entry name" value="Cytochrome P450"/>
    <property type="match status" value="1"/>
</dbReference>
<keyword evidence="4 5" id="KW-0349">Heme</keyword>
<dbReference type="SUPFAM" id="SSF48264">
    <property type="entry name" value="Cytochrome P450"/>
    <property type="match status" value="1"/>
</dbReference>
<feature type="binding site" description="axial binding residue" evidence="4">
    <location>
        <position position="442"/>
    </location>
    <ligand>
        <name>heme</name>
        <dbReference type="ChEBI" id="CHEBI:30413"/>
    </ligand>
    <ligandPart>
        <name>Fe</name>
        <dbReference type="ChEBI" id="CHEBI:18248"/>
    </ligandPart>
</feature>
<dbReference type="OrthoDB" id="1470350at2759"/>
<dbReference type="GO" id="GO:0004497">
    <property type="term" value="F:monooxygenase activity"/>
    <property type="evidence" value="ECO:0007669"/>
    <property type="project" value="UniProtKB-KW"/>
</dbReference>
<evidence type="ECO:0000256" key="5">
    <source>
        <dbReference type="RuleBase" id="RU000461"/>
    </source>
</evidence>
<proteinExistence type="inferred from homology"/>
<evidence type="ECO:0000256" key="1">
    <source>
        <dbReference type="ARBA" id="ARBA00022723"/>
    </source>
</evidence>
<organism evidence="6 7">
    <name type="scientific">Piptocephalis cylindrospora</name>
    <dbReference type="NCBI Taxonomy" id="1907219"/>
    <lineage>
        <taxon>Eukaryota</taxon>
        <taxon>Fungi</taxon>
        <taxon>Fungi incertae sedis</taxon>
        <taxon>Zoopagomycota</taxon>
        <taxon>Zoopagomycotina</taxon>
        <taxon>Zoopagomycetes</taxon>
        <taxon>Zoopagales</taxon>
        <taxon>Piptocephalidaceae</taxon>
        <taxon>Piptocephalis</taxon>
    </lineage>
</organism>
<keyword evidence="2 5" id="KW-0560">Oxidoreductase</keyword>
<dbReference type="Proteomes" id="UP000267251">
    <property type="component" value="Unassembled WGS sequence"/>
</dbReference>
<dbReference type="InterPro" id="IPR017972">
    <property type="entry name" value="Cyt_P450_CS"/>
</dbReference>
<evidence type="ECO:0000313" key="6">
    <source>
        <dbReference type="EMBL" id="RKP15077.1"/>
    </source>
</evidence>
<dbReference type="GO" id="GO:0016705">
    <property type="term" value="F:oxidoreductase activity, acting on paired donors, with incorporation or reduction of molecular oxygen"/>
    <property type="evidence" value="ECO:0007669"/>
    <property type="project" value="InterPro"/>
</dbReference>
<dbReference type="GO" id="GO:0005506">
    <property type="term" value="F:iron ion binding"/>
    <property type="evidence" value="ECO:0007669"/>
    <property type="project" value="InterPro"/>
</dbReference>
<evidence type="ECO:0000256" key="4">
    <source>
        <dbReference type="PIRSR" id="PIRSR602401-1"/>
    </source>
</evidence>
<dbReference type="GO" id="GO:0020037">
    <property type="term" value="F:heme binding"/>
    <property type="evidence" value="ECO:0007669"/>
    <property type="project" value="InterPro"/>
</dbReference>
<dbReference type="InterPro" id="IPR036396">
    <property type="entry name" value="Cyt_P450_sf"/>
</dbReference>
<dbReference type="PANTHER" id="PTHR46300:SF11">
    <property type="entry name" value="OXIDOREDUCTASE, PUTATIVE-RELATED"/>
    <property type="match status" value="1"/>
</dbReference>
<name>A0A4P9Y7G4_9FUNG</name>
<gene>
    <name evidence="6" type="ORF">BJ684DRAFT_7586</name>
</gene>
<evidence type="ECO:0000313" key="7">
    <source>
        <dbReference type="Proteomes" id="UP000267251"/>
    </source>
</evidence>
<keyword evidence="3 4" id="KW-0408">Iron</keyword>
<dbReference type="EMBL" id="KZ987760">
    <property type="protein sequence ID" value="RKP15077.1"/>
    <property type="molecule type" value="Genomic_DNA"/>
</dbReference>
<dbReference type="Pfam" id="PF00067">
    <property type="entry name" value="p450"/>
    <property type="match status" value="1"/>
</dbReference>
<dbReference type="PANTHER" id="PTHR46300">
    <property type="entry name" value="P450, PUTATIVE (EUROFUNG)-RELATED-RELATED"/>
    <property type="match status" value="1"/>
</dbReference>
<evidence type="ECO:0000256" key="3">
    <source>
        <dbReference type="ARBA" id="ARBA00023004"/>
    </source>
</evidence>
<comment type="similarity">
    <text evidence="5">Belongs to the cytochrome P450 family.</text>
</comment>
<sequence>MLKEIVQVLLGIGFLRLTHSIYKARRPGRPGPPGYPIFGNLLQLGTKPHLLMAKWAKKYGDIYYLRMGFIDWMVVSTPEAMHDILSRQGLTFASRPHQVILGDILTSKASGVTTSPYGPDWNYKRRFFTTTFNKVNVQSHQDTLLYESRDLIRQLMASSEEHGSHGFSARRHHQSYALNIILTMAYGTRFSSHKDPLCQTQLQLNDELFRMIGPKYCLIDFLPFLRPFLPHLERDAWDLHQTLYGFLGDHFDQYCEEADTVNARIPNTLSKLLLESVRKGDLTREHALILLAETFAAGLDTSSASFTWLSLLLVTHMDVQKKAQEEVDRIVGRDRMPTHDDLPNLPYLRCILLESMRFRGPAQFSLPRATAEDTVYRGVTIRKGTWIMPSLYAANRVFSHLEDQDVFRPERWESNPKTLTEEVSGKQSTRVNWNFGAGRRVCPGLYLSDLSLSLAVANLVWSFTVQAGDGEQIDLEEMEDGTNTPPPHWRLQYTPRGDHVKTMLETEGSITRADTVKAH</sequence>